<protein>
    <recommendedName>
        <fullName evidence="4">MucB/RseB N-terminal domain-containing protein</fullName>
    </recommendedName>
</protein>
<proteinExistence type="predicted"/>
<dbReference type="Proteomes" id="UP001649230">
    <property type="component" value="Chromosome"/>
</dbReference>
<keyword evidence="1" id="KW-1133">Transmembrane helix</keyword>
<accession>A0ABY3SFV8</accession>
<dbReference type="RefSeq" id="WP_235119252.1">
    <property type="nucleotide sequence ID" value="NZ_CP090978.1"/>
</dbReference>
<keyword evidence="1" id="KW-0812">Transmembrane</keyword>
<sequence>MNTPDSDDVHKELQSGPLKVSGFTPELERNIEAAIDRKERAKPRTKLFLFIGGLGAISAAVLLFPWGILNTKSDAAAATQLAASEGPQIVTPAPVSINSALLIGLRTEQKSTDSVNHAGPLTYSTYRTMLIAPVRGKLRKTSEGSGILMPYKMNFWKIDSLVQKTASDEIHYLSAHLADQPVKPETFTDDPEEKLNRIETLLFAGNQYLSIAESEQGTHGKQPYQASRIWVRTLPQLKEGHTLEFYKKPTDPNHVAVTDVYDPSISGVLNNLSDQHISKDQPMEINGQSWTVERAPGRWVGKIAQTPLADSTLPDQYILHDWPRDLPDKVVNHDELASTWMDIKTSWPKATDALTSPLNDMIVIFEEGKLKFYPYGQAPNNDPQLTIDLKPNEKLVMAQWATDHYVQEWIDKTAAYLAYASPAETGGSYNEAGLPN</sequence>
<dbReference type="EMBL" id="CP090978">
    <property type="protein sequence ID" value="UJF32909.1"/>
    <property type="molecule type" value="Genomic_DNA"/>
</dbReference>
<keyword evidence="1" id="KW-0472">Membrane</keyword>
<reference evidence="2 3" key="1">
    <citation type="journal article" date="2024" name="Int. J. Syst. Evol. Microbiol.">
        <title>Paenibacillus hexagrammi sp. nov., a novel bacterium isolated from the gut content of Hexagrammos agrammus.</title>
        <authorList>
            <person name="Jung H.K."/>
            <person name="Kim D.G."/>
            <person name="Zin H."/>
            <person name="Park J."/>
            <person name="Jung H."/>
            <person name="Kim Y.O."/>
            <person name="Kong H.J."/>
            <person name="Kim J.W."/>
            <person name="Kim Y.S."/>
        </authorList>
    </citation>
    <scope>NUCLEOTIDE SEQUENCE [LARGE SCALE GENOMIC DNA]</scope>
    <source>
        <strain evidence="2 3">YPD9-1</strain>
    </source>
</reference>
<evidence type="ECO:0000313" key="3">
    <source>
        <dbReference type="Proteomes" id="UP001649230"/>
    </source>
</evidence>
<evidence type="ECO:0008006" key="4">
    <source>
        <dbReference type="Google" id="ProtNLM"/>
    </source>
</evidence>
<keyword evidence="3" id="KW-1185">Reference proteome</keyword>
<evidence type="ECO:0000256" key="1">
    <source>
        <dbReference type="SAM" id="Phobius"/>
    </source>
</evidence>
<gene>
    <name evidence="2" type="ORF">L0M14_25585</name>
</gene>
<evidence type="ECO:0000313" key="2">
    <source>
        <dbReference type="EMBL" id="UJF32909.1"/>
    </source>
</evidence>
<feature type="transmembrane region" description="Helical" evidence="1">
    <location>
        <begin position="47"/>
        <end position="69"/>
    </location>
</feature>
<name>A0ABY3SFV8_9BACL</name>
<organism evidence="2 3">
    <name type="scientific">Paenibacillus hexagrammi</name>
    <dbReference type="NCBI Taxonomy" id="2908839"/>
    <lineage>
        <taxon>Bacteria</taxon>
        <taxon>Bacillati</taxon>
        <taxon>Bacillota</taxon>
        <taxon>Bacilli</taxon>
        <taxon>Bacillales</taxon>
        <taxon>Paenibacillaceae</taxon>
        <taxon>Paenibacillus</taxon>
    </lineage>
</organism>